<dbReference type="InParanoid" id="M7Y3T7"/>
<name>M7Y3T7_9BACT</name>
<keyword evidence="2" id="KW-1185">Reference proteome</keyword>
<gene>
    <name evidence="1" type="ORF">C943_00145</name>
</gene>
<dbReference type="EMBL" id="AMZY02000001">
    <property type="protein sequence ID" value="EMS35372.1"/>
    <property type="molecule type" value="Genomic_DNA"/>
</dbReference>
<dbReference type="AlphaFoldDB" id="M7Y3T7"/>
<protein>
    <submittedName>
        <fullName evidence="1">Uncharacterized protein</fullName>
    </submittedName>
</protein>
<reference evidence="1" key="1">
    <citation type="submission" date="2013-01" db="EMBL/GenBank/DDBJ databases">
        <title>Genome assembly of Mariniradius saccharolyticus AK6.</title>
        <authorList>
            <person name="Vaidya B."/>
            <person name="Khatri I."/>
            <person name="Tanuku N.R.S."/>
            <person name="Subramanian S."/>
            <person name="Pinnaka A."/>
        </authorList>
    </citation>
    <scope>NUCLEOTIDE SEQUENCE [LARGE SCALE GENOMIC DNA]</scope>
    <source>
        <strain evidence="1">AK6</strain>
    </source>
</reference>
<organism evidence="1 2">
    <name type="scientific">Mariniradius saccharolyticus AK6</name>
    <dbReference type="NCBI Taxonomy" id="1239962"/>
    <lineage>
        <taxon>Bacteria</taxon>
        <taxon>Pseudomonadati</taxon>
        <taxon>Bacteroidota</taxon>
        <taxon>Cytophagia</taxon>
        <taxon>Cytophagales</taxon>
        <taxon>Cyclobacteriaceae</taxon>
        <taxon>Mariniradius</taxon>
    </lineage>
</organism>
<comment type="caution">
    <text evidence="1">The sequence shown here is derived from an EMBL/GenBank/DDBJ whole genome shotgun (WGS) entry which is preliminary data.</text>
</comment>
<accession>M7Y3T7</accession>
<dbReference type="STRING" id="1239962.C943_00145"/>
<evidence type="ECO:0000313" key="1">
    <source>
        <dbReference type="EMBL" id="EMS35372.1"/>
    </source>
</evidence>
<dbReference type="Proteomes" id="UP000010953">
    <property type="component" value="Unassembled WGS sequence"/>
</dbReference>
<evidence type="ECO:0000313" key="2">
    <source>
        <dbReference type="Proteomes" id="UP000010953"/>
    </source>
</evidence>
<sequence>MKKQIRFVHVGLISNDIPLSQYFGFPPMGNLFFINKKTIRFGDGFLKGNKFMMV</sequence>
<proteinExistence type="predicted"/>